<dbReference type="Proteomes" id="UP000191820">
    <property type="component" value="Chromosome"/>
</dbReference>
<evidence type="ECO:0000256" key="4">
    <source>
        <dbReference type="ARBA" id="ARBA00022825"/>
    </source>
</evidence>
<evidence type="ECO:0000256" key="2">
    <source>
        <dbReference type="ARBA" id="ARBA00022670"/>
    </source>
</evidence>
<dbReference type="Pfam" id="PF22694">
    <property type="entry name" value="CtpB_N-like"/>
    <property type="match status" value="1"/>
</dbReference>
<dbReference type="RefSeq" id="WP_080917276.1">
    <property type="nucleotide sequence ID" value="NZ_CP020472.1"/>
</dbReference>
<dbReference type="SMART" id="SM00228">
    <property type="entry name" value="PDZ"/>
    <property type="match status" value="1"/>
</dbReference>
<dbReference type="InterPro" id="IPR029045">
    <property type="entry name" value="ClpP/crotonase-like_dom_sf"/>
</dbReference>
<protein>
    <submittedName>
        <fullName evidence="7">Carboxyl-terminal protease</fullName>
    </submittedName>
</protein>
<dbReference type="PANTHER" id="PTHR32060:SF30">
    <property type="entry name" value="CARBOXY-TERMINAL PROCESSING PROTEASE CTPA"/>
    <property type="match status" value="1"/>
</dbReference>
<sequence length="400" mass="44306">MMQFARYFLCFFLGISVALSMSLFSSEQHYKSDSEYSYSLLLDVIDTIHTYYFNDVNREQLIEFAIDGIFTNLDPYSGFLDANDYQSINDNNSGQYFGYGFEVATDDDQITIITPYPNSPAARANLQPGDKVLQLNDTVIDSANLTDVLMDIKQNSNAKQTINLTIEREENAPFELSLNPELIHIESINAKILKGNIGYIQLNSFQEDATSAIIRQSKLWKDIELTGLILDVRNNPGGLLGQAISIADLFLQNGLIVSTEGRFFDANEVYYASQPAIFKHVPMVVLINKGSASASEVLAAALQENNRATLVGETSFGKGTVQSLIPMLEMGNAIKLTIAKYSTPDGNDIHSKGIEPDIKISNEAILNSEYLDIIEQSTAQYDEPQDGQISSAIAWITTHN</sequence>
<dbReference type="Gene3D" id="2.30.42.10">
    <property type="match status" value="1"/>
</dbReference>
<dbReference type="PROSITE" id="PS50106">
    <property type="entry name" value="PDZ"/>
    <property type="match status" value="1"/>
</dbReference>
<organism evidence="7 8">
    <name type="scientific">Shewanella japonica</name>
    <dbReference type="NCBI Taxonomy" id="93973"/>
    <lineage>
        <taxon>Bacteria</taxon>
        <taxon>Pseudomonadati</taxon>
        <taxon>Pseudomonadota</taxon>
        <taxon>Gammaproteobacteria</taxon>
        <taxon>Alteromonadales</taxon>
        <taxon>Shewanellaceae</taxon>
        <taxon>Shewanella</taxon>
    </lineage>
</organism>
<dbReference type="SUPFAM" id="SSF52096">
    <property type="entry name" value="ClpP/crotonase"/>
    <property type="match status" value="1"/>
</dbReference>
<name>A0ABN4YMV7_9GAMM</name>
<dbReference type="NCBIfam" id="TIGR00225">
    <property type="entry name" value="prc"/>
    <property type="match status" value="1"/>
</dbReference>
<reference evidence="7 8" key="1">
    <citation type="submission" date="2017-03" db="EMBL/GenBank/DDBJ databases">
        <title>Genome sequencing of Shewanella japonica KCTC 22435.</title>
        <authorList>
            <person name="Kim K.M."/>
        </authorList>
    </citation>
    <scope>NUCLEOTIDE SEQUENCE [LARGE SCALE GENOMIC DNA]</scope>
    <source>
        <strain evidence="7 8">KCTC 22435</strain>
    </source>
</reference>
<comment type="similarity">
    <text evidence="1 5">Belongs to the peptidase S41A family.</text>
</comment>
<evidence type="ECO:0000313" key="8">
    <source>
        <dbReference type="Proteomes" id="UP000191820"/>
    </source>
</evidence>
<dbReference type="InterPro" id="IPR005151">
    <property type="entry name" value="Tail-specific_protease"/>
</dbReference>
<dbReference type="SUPFAM" id="SSF50156">
    <property type="entry name" value="PDZ domain-like"/>
    <property type="match status" value="1"/>
</dbReference>
<dbReference type="EMBL" id="CP020472">
    <property type="protein sequence ID" value="ARD24378.1"/>
    <property type="molecule type" value="Genomic_DNA"/>
</dbReference>
<accession>A0ABN4YMV7</accession>
<keyword evidence="4 5" id="KW-0720">Serine protease</keyword>
<dbReference type="CDD" id="cd07560">
    <property type="entry name" value="Peptidase_S41_CPP"/>
    <property type="match status" value="1"/>
</dbReference>
<dbReference type="Pfam" id="PF03572">
    <property type="entry name" value="Peptidase_S41"/>
    <property type="match status" value="1"/>
</dbReference>
<dbReference type="PANTHER" id="PTHR32060">
    <property type="entry name" value="TAIL-SPECIFIC PROTEASE"/>
    <property type="match status" value="1"/>
</dbReference>
<feature type="domain" description="PDZ" evidence="6">
    <location>
        <begin position="85"/>
        <end position="157"/>
    </location>
</feature>
<dbReference type="InterPro" id="IPR001478">
    <property type="entry name" value="PDZ"/>
</dbReference>
<dbReference type="Gene3D" id="3.30.750.44">
    <property type="match status" value="1"/>
</dbReference>
<dbReference type="GO" id="GO:0006508">
    <property type="term" value="P:proteolysis"/>
    <property type="evidence" value="ECO:0007669"/>
    <property type="project" value="UniProtKB-KW"/>
</dbReference>
<dbReference type="Pfam" id="PF13180">
    <property type="entry name" value="PDZ_2"/>
    <property type="match status" value="1"/>
</dbReference>
<keyword evidence="2 5" id="KW-0645">Protease</keyword>
<dbReference type="GO" id="GO:0008233">
    <property type="term" value="F:peptidase activity"/>
    <property type="evidence" value="ECO:0007669"/>
    <property type="project" value="UniProtKB-KW"/>
</dbReference>
<evidence type="ECO:0000256" key="1">
    <source>
        <dbReference type="ARBA" id="ARBA00009179"/>
    </source>
</evidence>
<evidence type="ECO:0000313" key="7">
    <source>
        <dbReference type="EMBL" id="ARD24378.1"/>
    </source>
</evidence>
<dbReference type="SMART" id="SM00245">
    <property type="entry name" value="TSPc"/>
    <property type="match status" value="1"/>
</dbReference>
<dbReference type="Gene3D" id="3.90.226.10">
    <property type="entry name" value="2-enoyl-CoA Hydratase, Chain A, domain 1"/>
    <property type="match status" value="1"/>
</dbReference>
<dbReference type="InterPro" id="IPR036034">
    <property type="entry name" value="PDZ_sf"/>
</dbReference>
<evidence type="ECO:0000256" key="3">
    <source>
        <dbReference type="ARBA" id="ARBA00022801"/>
    </source>
</evidence>
<evidence type="ECO:0000256" key="5">
    <source>
        <dbReference type="RuleBase" id="RU004404"/>
    </source>
</evidence>
<gene>
    <name evidence="7" type="ORF">SJ2017_4151</name>
</gene>
<evidence type="ECO:0000259" key="6">
    <source>
        <dbReference type="PROSITE" id="PS50106"/>
    </source>
</evidence>
<proteinExistence type="inferred from homology"/>
<keyword evidence="3 5" id="KW-0378">Hydrolase</keyword>
<dbReference type="InterPro" id="IPR055210">
    <property type="entry name" value="CtpA/B_N"/>
</dbReference>
<dbReference type="InterPro" id="IPR004447">
    <property type="entry name" value="Peptidase_S41A"/>
</dbReference>
<keyword evidence="8" id="KW-1185">Reference proteome</keyword>